<dbReference type="EMBL" id="QGKV02001556">
    <property type="protein sequence ID" value="KAF3519796.1"/>
    <property type="molecule type" value="Genomic_DNA"/>
</dbReference>
<keyword evidence="2" id="KW-1185">Reference proteome</keyword>
<evidence type="ECO:0000313" key="1">
    <source>
        <dbReference type="EMBL" id="KAF3519796.1"/>
    </source>
</evidence>
<accession>A0ABQ7B006</accession>
<evidence type="ECO:0008006" key="3">
    <source>
        <dbReference type="Google" id="ProtNLM"/>
    </source>
</evidence>
<protein>
    <recommendedName>
        <fullName evidence="3">RNase H type-1 domain-containing protein</fullName>
    </recommendedName>
</protein>
<reference evidence="1 2" key="1">
    <citation type="journal article" date="2020" name="BMC Genomics">
        <title>Intraspecific diversification of the crop wild relative Brassica cretica Lam. using demographic model selection.</title>
        <authorList>
            <person name="Kioukis A."/>
            <person name="Michalopoulou V.A."/>
            <person name="Briers L."/>
            <person name="Pirintsos S."/>
            <person name="Studholme D.J."/>
            <person name="Pavlidis P."/>
            <person name="Sarris P.F."/>
        </authorList>
    </citation>
    <scope>NUCLEOTIDE SEQUENCE [LARGE SCALE GENOMIC DNA]</scope>
    <source>
        <strain evidence="2">cv. PFS-1207/04</strain>
    </source>
</reference>
<organism evidence="1 2">
    <name type="scientific">Brassica cretica</name>
    <name type="common">Mustard</name>
    <dbReference type="NCBI Taxonomy" id="69181"/>
    <lineage>
        <taxon>Eukaryota</taxon>
        <taxon>Viridiplantae</taxon>
        <taxon>Streptophyta</taxon>
        <taxon>Embryophyta</taxon>
        <taxon>Tracheophyta</taxon>
        <taxon>Spermatophyta</taxon>
        <taxon>Magnoliopsida</taxon>
        <taxon>eudicotyledons</taxon>
        <taxon>Gunneridae</taxon>
        <taxon>Pentapetalae</taxon>
        <taxon>rosids</taxon>
        <taxon>malvids</taxon>
        <taxon>Brassicales</taxon>
        <taxon>Brassicaceae</taxon>
        <taxon>Brassiceae</taxon>
        <taxon>Brassica</taxon>
    </lineage>
</organism>
<evidence type="ECO:0000313" key="2">
    <source>
        <dbReference type="Proteomes" id="UP000266723"/>
    </source>
</evidence>
<sequence length="140" mass="16301">MERKKQEEKQEIEGGGASDAELMCIGSRRCQSQPLLNTEDYLNHLLSNYATDPHLVFPFIGWRIWKARNDLDFQGKKWSIPDIIHKAFNDHCLWTEARNQDSNESNQLIKEPIVHQDQMINYYCYIDGSWVDENSRGGIG</sequence>
<gene>
    <name evidence="1" type="ORF">DY000_02062707</name>
</gene>
<comment type="caution">
    <text evidence="1">The sequence shown here is derived from an EMBL/GenBank/DDBJ whole genome shotgun (WGS) entry which is preliminary data.</text>
</comment>
<dbReference type="Proteomes" id="UP000266723">
    <property type="component" value="Unassembled WGS sequence"/>
</dbReference>
<name>A0ABQ7B006_BRACR</name>
<proteinExistence type="predicted"/>